<gene>
    <name evidence="1" type="primary">xseA</name>
    <name evidence="3" type="ORF">IMCC3088_2380</name>
</gene>
<dbReference type="Proteomes" id="UP000005615">
    <property type="component" value="Unassembled WGS sequence"/>
</dbReference>
<dbReference type="Pfam" id="PF02601">
    <property type="entry name" value="Exonuc_VII_L"/>
    <property type="match status" value="1"/>
</dbReference>
<dbReference type="InterPro" id="IPR025824">
    <property type="entry name" value="OB-fold_nuc-bd_dom"/>
</dbReference>
<proteinExistence type="inferred from homology"/>
<evidence type="ECO:0000313" key="4">
    <source>
        <dbReference type="Proteomes" id="UP000005615"/>
    </source>
</evidence>
<protein>
    <recommendedName>
        <fullName evidence="1">Exodeoxyribonuclease 7 large subunit</fullName>
        <ecNumber evidence="1">3.1.11.6</ecNumber>
    </recommendedName>
    <alternativeName>
        <fullName evidence="1">Exodeoxyribonuclease VII large subunit</fullName>
        <shortName evidence="1">Exonuclease VII large subunit</shortName>
    </alternativeName>
</protein>
<dbReference type="GO" id="GO:0008855">
    <property type="term" value="F:exodeoxyribonuclease VII activity"/>
    <property type="evidence" value="ECO:0007669"/>
    <property type="project" value="UniProtKB-UniRule"/>
</dbReference>
<dbReference type="HAMAP" id="MF_00378">
    <property type="entry name" value="Exonuc_7_L"/>
    <property type="match status" value="1"/>
</dbReference>
<dbReference type="NCBIfam" id="TIGR00237">
    <property type="entry name" value="xseA"/>
    <property type="match status" value="1"/>
</dbReference>
<dbReference type="AlphaFoldDB" id="F3L3Z9"/>
<dbReference type="RefSeq" id="WP_009576540.1">
    <property type="nucleotide sequence ID" value="NZ_AEIG01000071.1"/>
</dbReference>
<name>F3L3Z9_9GAMM</name>
<dbReference type="CDD" id="cd04489">
    <property type="entry name" value="ExoVII_LU_OBF"/>
    <property type="match status" value="1"/>
</dbReference>
<sequence>MVGNFQPHNADTQEYTVSALNGAARRLLEGHFQILWVVGEISNFTRASSGHWYFSLKDDNAQVRCAMFKNRNQFLKFIPKHGDKVRLRAKVSLYEGRGEFQLIGEYIEPAGTGDLQLAFIQLKAQLEAEGLFAPERKKSIPSQVKRIGVITSAKGAALHDILSVLHGRWAGLEVIIADTPVQGAEAPAGLTYALHKLARFHETAPIDIVIIGRGGGSLEDLWAFNNEQLARTIAAYKIPTISAVGHETDFTICDWVADARAPTPSAAAAMASPDHSKAPSRIHEALVRLSKGYTAILKTKGTELRNSRARLRHPGELIEQRVLRIDELELRLKAQQSRLTQQKTAQYQQLFKRLSWHSPARNLRALNEQVLKLQTRLISGQQRLLSAHTGRHKQTEYVLHSLSPMRTVDRGYAILRNADGHVVTGVSGFAEKTKGSATLKDGQINFEVSAINPLNT</sequence>
<dbReference type="GO" id="GO:0006308">
    <property type="term" value="P:DNA catabolic process"/>
    <property type="evidence" value="ECO:0007669"/>
    <property type="project" value="UniProtKB-UniRule"/>
</dbReference>
<dbReference type="EMBL" id="AEIG01000071">
    <property type="protein sequence ID" value="EGG28948.1"/>
    <property type="molecule type" value="Genomic_DNA"/>
</dbReference>
<evidence type="ECO:0000313" key="3">
    <source>
        <dbReference type="EMBL" id="EGG28948.1"/>
    </source>
</evidence>
<comment type="caution">
    <text evidence="3">The sequence shown here is derived from an EMBL/GenBank/DDBJ whole genome shotgun (WGS) entry which is preliminary data.</text>
</comment>
<comment type="subcellular location">
    <subcellularLocation>
        <location evidence="1 2">Cytoplasm</location>
    </subcellularLocation>
</comment>
<dbReference type="GO" id="GO:0005737">
    <property type="term" value="C:cytoplasm"/>
    <property type="evidence" value="ECO:0007669"/>
    <property type="project" value="UniProtKB-SubCell"/>
</dbReference>
<comment type="catalytic activity">
    <reaction evidence="1 2">
        <text>Exonucleolytic cleavage in either 5'- to 3'- or 3'- to 5'-direction to yield nucleoside 5'-phosphates.</text>
        <dbReference type="EC" id="3.1.11.6"/>
    </reaction>
</comment>
<dbReference type="OrthoDB" id="9802795at2"/>
<dbReference type="InterPro" id="IPR003753">
    <property type="entry name" value="Exonuc_VII_L"/>
</dbReference>
<dbReference type="EC" id="3.1.11.6" evidence="1"/>
<accession>F3L3Z9</accession>
<keyword evidence="1" id="KW-0963">Cytoplasm</keyword>
<reference evidence="3 4" key="1">
    <citation type="journal article" date="2011" name="J. Bacteriol.">
        <title>Genome sequence of strain IMCC3088, a proteorhodopsin-containing marine bacterium belonging to the OM60/NOR5 clade.</title>
        <authorList>
            <person name="Jang Y."/>
            <person name="Oh H.M."/>
            <person name="Kang I."/>
            <person name="Lee K."/>
            <person name="Yang S.J."/>
            <person name="Cho J.C."/>
        </authorList>
    </citation>
    <scope>NUCLEOTIDE SEQUENCE [LARGE SCALE GENOMIC DNA]</scope>
    <source>
        <strain evidence="3 4">IMCC3088</strain>
    </source>
</reference>
<dbReference type="eggNOG" id="COG1570">
    <property type="taxonomic scope" value="Bacteria"/>
</dbReference>
<keyword evidence="4" id="KW-1185">Reference proteome</keyword>
<organism evidence="3 4">
    <name type="scientific">Aequoribacter fuscus</name>
    <dbReference type="NCBI Taxonomy" id="2518989"/>
    <lineage>
        <taxon>Bacteria</taxon>
        <taxon>Pseudomonadati</taxon>
        <taxon>Pseudomonadota</taxon>
        <taxon>Gammaproteobacteria</taxon>
        <taxon>Cellvibrionales</taxon>
        <taxon>Halieaceae</taxon>
        <taxon>Aequoribacter</taxon>
    </lineage>
</organism>
<dbReference type="Pfam" id="PF13742">
    <property type="entry name" value="tRNA_anti_2"/>
    <property type="match status" value="1"/>
</dbReference>
<dbReference type="GO" id="GO:0009318">
    <property type="term" value="C:exodeoxyribonuclease VII complex"/>
    <property type="evidence" value="ECO:0007669"/>
    <property type="project" value="UniProtKB-UniRule"/>
</dbReference>
<keyword evidence="1 2" id="KW-0269">Exonuclease</keyword>
<comment type="similarity">
    <text evidence="1 2">Belongs to the XseA family.</text>
</comment>
<dbReference type="PANTHER" id="PTHR30008:SF0">
    <property type="entry name" value="EXODEOXYRIBONUCLEASE 7 LARGE SUBUNIT"/>
    <property type="match status" value="1"/>
</dbReference>
<comment type="subunit">
    <text evidence="1">Heterooligomer composed of large and small subunits.</text>
</comment>
<keyword evidence="1 2" id="KW-0540">Nuclease</keyword>
<comment type="function">
    <text evidence="1">Bidirectionally degrades single-stranded DNA into large acid-insoluble oligonucleotides, which are then degraded further into small acid-soluble oligonucleotides.</text>
</comment>
<keyword evidence="1 2" id="KW-0378">Hydrolase</keyword>
<dbReference type="PANTHER" id="PTHR30008">
    <property type="entry name" value="EXODEOXYRIBONUCLEASE 7 LARGE SUBUNIT"/>
    <property type="match status" value="1"/>
</dbReference>
<dbReference type="GO" id="GO:0003676">
    <property type="term" value="F:nucleic acid binding"/>
    <property type="evidence" value="ECO:0007669"/>
    <property type="project" value="InterPro"/>
</dbReference>
<dbReference type="InterPro" id="IPR020579">
    <property type="entry name" value="Exonuc_VII_lsu_C"/>
</dbReference>
<dbReference type="STRING" id="2518989.IMCC3088_2380"/>
<evidence type="ECO:0000256" key="1">
    <source>
        <dbReference type="HAMAP-Rule" id="MF_00378"/>
    </source>
</evidence>
<evidence type="ECO:0000256" key="2">
    <source>
        <dbReference type="RuleBase" id="RU004355"/>
    </source>
</evidence>